<feature type="domain" description="Aldehyde oxidase/xanthine dehydrogenase a/b hammerhead" evidence="3">
    <location>
        <begin position="27"/>
        <end position="141"/>
    </location>
</feature>
<dbReference type="Proteomes" id="UP000199391">
    <property type="component" value="Unassembled WGS sequence"/>
</dbReference>
<proteinExistence type="predicted"/>
<reference evidence="5" key="1">
    <citation type="submission" date="2016-10" db="EMBL/GenBank/DDBJ databases">
        <authorList>
            <person name="Varghese N."/>
            <person name="Submissions S."/>
        </authorList>
    </citation>
    <scope>NUCLEOTIDE SEQUENCE [LARGE SCALE GENOMIC DNA]</scope>
    <source>
        <strain evidence="5">CGMCC 1.11014</strain>
    </source>
</reference>
<dbReference type="Gene3D" id="3.90.1170.50">
    <property type="entry name" value="Aldehyde oxidase/xanthine dehydrogenase, a/b hammerhead"/>
    <property type="match status" value="1"/>
</dbReference>
<dbReference type="STRING" id="1035707.SAMN05216552_1002197"/>
<evidence type="ECO:0000259" key="3">
    <source>
        <dbReference type="SMART" id="SM01008"/>
    </source>
</evidence>
<dbReference type="Gene3D" id="3.30.365.10">
    <property type="entry name" value="Aldehyde oxidase/xanthine dehydrogenase, molybdopterin binding domain"/>
    <property type="match status" value="4"/>
</dbReference>
<dbReference type="SMART" id="SM01008">
    <property type="entry name" value="Ald_Xan_dh_C"/>
    <property type="match status" value="1"/>
</dbReference>
<evidence type="ECO:0000313" key="5">
    <source>
        <dbReference type="Proteomes" id="UP000199391"/>
    </source>
</evidence>
<keyword evidence="1" id="KW-0500">Molybdenum</keyword>
<dbReference type="InterPro" id="IPR037165">
    <property type="entry name" value="AldOxase/xan_DH_Mopterin-bd_sf"/>
</dbReference>
<gene>
    <name evidence="4" type="ORF">SAMN05216552_1002197</name>
</gene>
<keyword evidence="5" id="KW-1185">Reference proteome</keyword>
<protein>
    <submittedName>
        <fullName evidence="4">Carbon-monoxide dehydrogenase large subunit</fullName>
    </submittedName>
</protein>
<dbReference type="GO" id="GO:0016491">
    <property type="term" value="F:oxidoreductase activity"/>
    <property type="evidence" value="ECO:0007669"/>
    <property type="project" value="UniProtKB-KW"/>
</dbReference>
<evidence type="ECO:0000256" key="2">
    <source>
        <dbReference type="ARBA" id="ARBA00023002"/>
    </source>
</evidence>
<dbReference type="RefSeq" id="WP_093553397.1">
    <property type="nucleotide sequence ID" value="NZ_FPBO01000002.1"/>
</dbReference>
<dbReference type="OrthoDB" id="221297at2"/>
<dbReference type="InterPro" id="IPR016208">
    <property type="entry name" value="Ald_Oxase/xanthine_DH-like"/>
</dbReference>
<dbReference type="SUPFAM" id="SSF54665">
    <property type="entry name" value="CO dehydrogenase molybdoprotein N-domain-like"/>
    <property type="match status" value="1"/>
</dbReference>
<dbReference type="InterPro" id="IPR046867">
    <property type="entry name" value="AldOxase/xan_DH_MoCoBD2"/>
</dbReference>
<dbReference type="Pfam" id="PF20256">
    <property type="entry name" value="MoCoBD_2"/>
    <property type="match status" value="1"/>
</dbReference>
<evidence type="ECO:0000256" key="1">
    <source>
        <dbReference type="ARBA" id="ARBA00022505"/>
    </source>
</evidence>
<dbReference type="AlphaFoldDB" id="A0A1I7FPN7"/>
<name>A0A1I7FPN7_9BURK</name>
<keyword evidence="2" id="KW-0560">Oxidoreductase</keyword>
<dbReference type="EMBL" id="FPBO01000002">
    <property type="protein sequence ID" value="SFU38177.1"/>
    <property type="molecule type" value="Genomic_DNA"/>
</dbReference>
<evidence type="ECO:0000313" key="4">
    <source>
        <dbReference type="EMBL" id="SFU38177.1"/>
    </source>
</evidence>
<sequence>MSKLNDLPSARLVGQSVTRREDPRLLTGRGRFTDDIAIEGLACAMVLRSPHGHALIKSIDTSAALAMEGVVGVLTYDDLRGKVGDIRPNWVVGEVHIPAHPPLADGRVRYVGESVALLVANTRQQAADALEAIAVDYEVLPAVVDEELAVREGAPQLHDNVPGNLLSVYRTGGGDYEAAAGLADHIVRVRLVNNRLIPSPIEPRAVRAAYDTADDRLTFYLPSQVPHMSKRWLAETLGWPEHKIHLVAPDIGGGFGCKMHFYAEEILVAFAAKHFGRPVGWTETRSEAHMATTHGRAHIENVEAAVRKDGRVLGIKLRSYANLGAYLSNMGTGIPTINTVSFVCGNYDIPALDGEMRLVTTNTTPVDAYRGAGRPEAAYIIERTMDAVAAELGMDPVELRRINLIRSHQFPYKPYGHPLLLWDTGNYEGCLEAAVKEIGYDEWRRRQAELRAQGRYIGVAVTCYMELVGMGSSAVLKMLGFDRGGWESALLRVHSDGKVTLFSGSMPQGHGHATSYAQIIGDALQLPLDHIDVVQGDTDRVPFGHGTFNSRSMAVGGTAAHMAAGKILDKAQRIAACMLKAQPEEVNYARGTFSVAGQPERYVGFGQVARMAYVSYGLPVGMAPGLEETVFYQPEDMVAPFGSHAAVVEVDIETGEVKILDYVAVDDVGNMINPMLCHGQMHGGIAQGIGQALYEGVDYDETGQLLTGSLLDYALPKSEQIPSMRTSFQVTPTPVNPLGVKGIGEAGCVGAPTAIVSAVCDALKSFGITHIDMPLTPPKVWRAIRAAQAAEQKELNP</sequence>
<dbReference type="InterPro" id="IPR036856">
    <property type="entry name" value="Ald_Oxase/Xan_DH_a/b_sf"/>
</dbReference>
<dbReference type="Pfam" id="PF01315">
    <property type="entry name" value="Ald_Xan_dh_C"/>
    <property type="match status" value="1"/>
</dbReference>
<dbReference type="PANTHER" id="PTHR11908">
    <property type="entry name" value="XANTHINE DEHYDROGENASE"/>
    <property type="match status" value="1"/>
</dbReference>
<dbReference type="Pfam" id="PF02738">
    <property type="entry name" value="MoCoBD_1"/>
    <property type="match status" value="1"/>
</dbReference>
<organism evidence="4 5">
    <name type="scientific">Pseudoduganella namucuonensis</name>
    <dbReference type="NCBI Taxonomy" id="1035707"/>
    <lineage>
        <taxon>Bacteria</taxon>
        <taxon>Pseudomonadati</taxon>
        <taxon>Pseudomonadota</taxon>
        <taxon>Betaproteobacteria</taxon>
        <taxon>Burkholderiales</taxon>
        <taxon>Oxalobacteraceae</taxon>
        <taxon>Telluria group</taxon>
        <taxon>Pseudoduganella</taxon>
    </lineage>
</organism>
<dbReference type="SUPFAM" id="SSF56003">
    <property type="entry name" value="Molybdenum cofactor-binding domain"/>
    <property type="match status" value="1"/>
</dbReference>
<dbReference type="GO" id="GO:0005506">
    <property type="term" value="F:iron ion binding"/>
    <property type="evidence" value="ECO:0007669"/>
    <property type="project" value="InterPro"/>
</dbReference>
<dbReference type="PANTHER" id="PTHR11908:SF132">
    <property type="entry name" value="ALDEHYDE OXIDASE 1-RELATED"/>
    <property type="match status" value="1"/>
</dbReference>
<dbReference type="InterPro" id="IPR000674">
    <property type="entry name" value="Ald_Oxase/Xan_DH_a/b"/>
</dbReference>
<accession>A0A1I7FPN7</accession>
<dbReference type="InterPro" id="IPR008274">
    <property type="entry name" value="AldOxase/xan_DH_MoCoBD1"/>
</dbReference>